<organism evidence="1 2">
    <name type="scientific">Nocardia abscessus</name>
    <dbReference type="NCBI Taxonomy" id="120957"/>
    <lineage>
        <taxon>Bacteria</taxon>
        <taxon>Bacillati</taxon>
        <taxon>Actinomycetota</taxon>
        <taxon>Actinomycetes</taxon>
        <taxon>Mycobacteriales</taxon>
        <taxon>Nocardiaceae</taxon>
        <taxon>Nocardia</taxon>
    </lineage>
</organism>
<comment type="caution">
    <text evidence="1">The sequence shown here is derived from an EMBL/GenBank/DDBJ whole genome shotgun (WGS) entry which is preliminary data.</text>
</comment>
<dbReference type="EMBL" id="JADLRE010000032">
    <property type="protein sequence ID" value="MBF6229205.1"/>
    <property type="molecule type" value="Genomic_DNA"/>
</dbReference>
<protein>
    <submittedName>
        <fullName evidence="1">Uncharacterized protein</fullName>
    </submittedName>
</protein>
<gene>
    <name evidence="1" type="ORF">IU470_29455</name>
</gene>
<dbReference type="Proteomes" id="UP000807309">
    <property type="component" value="Unassembled WGS sequence"/>
</dbReference>
<proteinExistence type="predicted"/>
<name>A0ABS0CH46_9NOCA</name>
<accession>A0ABS0CH46</accession>
<evidence type="ECO:0000313" key="2">
    <source>
        <dbReference type="Proteomes" id="UP000807309"/>
    </source>
</evidence>
<sequence length="228" mass="22048">MASVAGATLPSAVVSSAGRIPLAVVVPPAEAGPGSEADSSAIRIPGPAAASNAGVTPASAATIRGAGPAPAVTPVPAAGSIAATPAMGSTVAVTIPVIEAMPGVVSPASAVDSTVAVTIPVTGAMPGVVSPASAVDSSVVVIPTSVVTRGGAVTPVSSAAKAIAGIRDRIARIARRAATRRRTVAEAAKGPVPVGTVPWNAARRVRRNPICLRKCRRPISTPSCGGTC</sequence>
<reference evidence="1 2" key="1">
    <citation type="submission" date="2020-10" db="EMBL/GenBank/DDBJ databases">
        <title>Identification of Nocardia species via Next-generation sequencing and recognition of intraspecies genetic diversity.</title>
        <authorList>
            <person name="Li P."/>
            <person name="Li P."/>
            <person name="Lu B."/>
        </authorList>
    </citation>
    <scope>NUCLEOTIDE SEQUENCE [LARGE SCALE GENOMIC DNA]</scope>
    <source>
        <strain evidence="1 2">N-11</strain>
    </source>
</reference>
<keyword evidence="2" id="KW-1185">Reference proteome</keyword>
<evidence type="ECO:0000313" key="1">
    <source>
        <dbReference type="EMBL" id="MBF6229205.1"/>
    </source>
</evidence>